<keyword evidence="4" id="KW-1185">Reference proteome</keyword>
<keyword evidence="1" id="KW-0472">Membrane</keyword>
<feature type="signal peptide" evidence="2">
    <location>
        <begin position="1"/>
        <end position="27"/>
    </location>
</feature>
<evidence type="ECO:0008006" key="5">
    <source>
        <dbReference type="Google" id="ProtNLM"/>
    </source>
</evidence>
<keyword evidence="1" id="KW-1133">Transmembrane helix</keyword>
<feature type="chain" id="PRO_5046700534" description="LPXTG cell wall anchor domain-containing protein" evidence="2">
    <location>
        <begin position="28"/>
        <end position="220"/>
    </location>
</feature>
<evidence type="ECO:0000256" key="2">
    <source>
        <dbReference type="SAM" id="SignalP"/>
    </source>
</evidence>
<dbReference type="RefSeq" id="WP_216468885.1">
    <property type="nucleotide sequence ID" value="NZ_JAHLQI010000001.1"/>
</dbReference>
<keyword evidence="2" id="KW-0732">Signal</keyword>
<feature type="transmembrane region" description="Helical" evidence="1">
    <location>
        <begin position="190"/>
        <end position="211"/>
    </location>
</feature>
<comment type="caution">
    <text evidence="3">The sequence shown here is derived from an EMBL/GenBank/DDBJ whole genome shotgun (WGS) entry which is preliminary data.</text>
</comment>
<proteinExistence type="predicted"/>
<protein>
    <recommendedName>
        <fullName evidence="5">LPXTG cell wall anchor domain-containing protein</fullName>
    </recommendedName>
</protein>
<name>A0ABS6ENM2_9FIRM</name>
<organism evidence="3 4">
    <name type="scientific">Butyricicoccus intestinisimiae</name>
    <dbReference type="NCBI Taxonomy" id="2841509"/>
    <lineage>
        <taxon>Bacteria</taxon>
        <taxon>Bacillati</taxon>
        <taxon>Bacillota</taxon>
        <taxon>Clostridia</taxon>
        <taxon>Eubacteriales</taxon>
        <taxon>Butyricicoccaceae</taxon>
        <taxon>Butyricicoccus</taxon>
    </lineage>
</organism>
<evidence type="ECO:0000313" key="4">
    <source>
        <dbReference type="Proteomes" id="UP000783588"/>
    </source>
</evidence>
<dbReference type="EMBL" id="JAHLQI010000001">
    <property type="protein sequence ID" value="MBU5489278.1"/>
    <property type="molecule type" value="Genomic_DNA"/>
</dbReference>
<evidence type="ECO:0000313" key="3">
    <source>
        <dbReference type="EMBL" id="MBU5489278.1"/>
    </source>
</evidence>
<gene>
    <name evidence="3" type="ORF">KQI75_01315</name>
</gene>
<reference evidence="3 4" key="1">
    <citation type="submission" date="2021-06" db="EMBL/GenBank/DDBJ databases">
        <authorList>
            <person name="Sun Q."/>
            <person name="Li D."/>
        </authorList>
    </citation>
    <scope>NUCLEOTIDE SEQUENCE [LARGE SCALE GENOMIC DNA]</scope>
    <source>
        <strain evidence="3 4">MSJd-7</strain>
    </source>
</reference>
<keyword evidence="1" id="KW-0812">Transmembrane</keyword>
<dbReference type="Proteomes" id="UP000783588">
    <property type="component" value="Unassembled WGS sequence"/>
</dbReference>
<accession>A0ABS6ENM2</accession>
<sequence length="220" mass="23047">MKKIIKRAAAVVCGAALVATMTLSAFALPSPSVSGFVKDVKSAVDANGNAVNIIVQLVADAKFDAAEQKAVDALRANPTAELKRILGSEYKDTLQLVDIRNVKIDGDASKVKFPVTVTFDVPGVTASSEAILLHYVEKDNQWEVIHAKTGDKTIEASFNSLSPVAFVVDTTTATNMDKTDKTSPKTGEPAVPMGAIVAVIAVAAGGLFFAVKRGTVSRDA</sequence>
<evidence type="ECO:0000256" key="1">
    <source>
        <dbReference type="SAM" id="Phobius"/>
    </source>
</evidence>